<accession>A0A3S5BPB2</accession>
<proteinExistence type="predicted"/>
<dbReference type="EMBL" id="CAAALY010245065">
    <property type="protein sequence ID" value="VEL33037.1"/>
    <property type="molecule type" value="Genomic_DNA"/>
</dbReference>
<dbReference type="Proteomes" id="UP000784294">
    <property type="component" value="Unassembled WGS sequence"/>
</dbReference>
<dbReference type="AlphaFoldDB" id="A0A3S5BPB2"/>
<protein>
    <submittedName>
        <fullName evidence="1">Uncharacterized protein</fullName>
    </submittedName>
</protein>
<evidence type="ECO:0000313" key="2">
    <source>
        <dbReference type="Proteomes" id="UP000784294"/>
    </source>
</evidence>
<reference evidence="1" key="1">
    <citation type="submission" date="2018-11" db="EMBL/GenBank/DDBJ databases">
        <authorList>
            <consortium name="Pathogen Informatics"/>
        </authorList>
    </citation>
    <scope>NUCLEOTIDE SEQUENCE</scope>
</reference>
<evidence type="ECO:0000313" key="1">
    <source>
        <dbReference type="EMBL" id="VEL33037.1"/>
    </source>
</evidence>
<keyword evidence="2" id="KW-1185">Reference proteome</keyword>
<sequence>MLLNFPVNYRLEWIAVTISTRPLTLSVSLMSFHKNDLRKEAHLKKPWVLRKSRVAKKADGPSKGISSKKISSLMGAHLAWGTKVQLVFAIGGNRQLSSGHLKANCKCPAGRKESSSLFLRNRSKCLLDARLVDRICRLNVQPSAVLHKVRPDA</sequence>
<name>A0A3S5BPB2_9PLAT</name>
<comment type="caution">
    <text evidence="1">The sequence shown here is derived from an EMBL/GenBank/DDBJ whole genome shotgun (WGS) entry which is preliminary data.</text>
</comment>
<gene>
    <name evidence="1" type="ORF">PXEA_LOCUS26477</name>
</gene>
<organism evidence="1 2">
    <name type="scientific">Protopolystoma xenopodis</name>
    <dbReference type="NCBI Taxonomy" id="117903"/>
    <lineage>
        <taxon>Eukaryota</taxon>
        <taxon>Metazoa</taxon>
        <taxon>Spiralia</taxon>
        <taxon>Lophotrochozoa</taxon>
        <taxon>Platyhelminthes</taxon>
        <taxon>Monogenea</taxon>
        <taxon>Polyopisthocotylea</taxon>
        <taxon>Polystomatidea</taxon>
        <taxon>Polystomatidae</taxon>
        <taxon>Protopolystoma</taxon>
    </lineage>
</organism>